<accession>A0A1G5EKZ8</accession>
<reference evidence="3" key="1">
    <citation type="submission" date="2016-10" db="EMBL/GenBank/DDBJ databases">
        <authorList>
            <person name="Varghese N."/>
            <person name="Submissions S."/>
        </authorList>
    </citation>
    <scope>NUCLEOTIDE SEQUENCE [LARGE SCALE GENOMIC DNA]</scope>
    <source>
        <strain evidence="3">XBD2006</strain>
    </source>
</reference>
<evidence type="ECO:0000313" key="3">
    <source>
        <dbReference type="Proteomes" id="UP000183047"/>
    </source>
</evidence>
<evidence type="ECO:0000256" key="1">
    <source>
        <dbReference type="SAM" id="MobiDB-lite"/>
    </source>
</evidence>
<dbReference type="AlphaFoldDB" id="A0A1G5EKZ8"/>
<evidence type="ECO:0000313" key="2">
    <source>
        <dbReference type="EMBL" id="SCY27673.1"/>
    </source>
</evidence>
<feature type="region of interest" description="Disordered" evidence="1">
    <location>
        <begin position="28"/>
        <end position="56"/>
    </location>
</feature>
<gene>
    <name evidence="2" type="ORF">SAMN02910451_01993</name>
</gene>
<dbReference type="Proteomes" id="UP000183047">
    <property type="component" value="Unassembled WGS sequence"/>
</dbReference>
<dbReference type="EMBL" id="FMUR01000011">
    <property type="protein sequence ID" value="SCY27673.1"/>
    <property type="molecule type" value="Genomic_DNA"/>
</dbReference>
<protein>
    <submittedName>
        <fullName evidence="2">Uncharacterized protein</fullName>
    </submittedName>
</protein>
<organism evidence="2 3">
    <name type="scientific">Butyrivibrio hungatei</name>
    <dbReference type="NCBI Taxonomy" id="185008"/>
    <lineage>
        <taxon>Bacteria</taxon>
        <taxon>Bacillati</taxon>
        <taxon>Bacillota</taxon>
        <taxon>Clostridia</taxon>
        <taxon>Lachnospirales</taxon>
        <taxon>Lachnospiraceae</taxon>
        <taxon>Butyrivibrio</taxon>
    </lineage>
</organism>
<sequence length="56" mass="6412">MKIIVTVEGSRGKNAKDESFLDKLFGGLKKNKKDSKDSKDRRDTKKRRVTGDRKDS</sequence>
<name>A0A1G5EKZ8_9FIRM</name>
<dbReference type="RefSeq" id="WP_176756634.1">
    <property type="nucleotide sequence ID" value="NZ_FMUR01000011.1"/>
</dbReference>
<feature type="compositionally biased region" description="Basic and acidic residues" evidence="1">
    <location>
        <begin position="34"/>
        <end position="56"/>
    </location>
</feature>
<keyword evidence="3" id="KW-1185">Reference proteome</keyword>
<proteinExistence type="predicted"/>